<proteinExistence type="predicted"/>
<dbReference type="HOGENOM" id="CLU_509020_0_0_1"/>
<dbReference type="Gene3D" id="1.20.58.340">
    <property type="entry name" value="Magnesium transport protein CorA, transmembrane region"/>
    <property type="match status" value="1"/>
</dbReference>
<dbReference type="STRING" id="913774.A0A0C3GVH7"/>
<dbReference type="GO" id="GO:0046873">
    <property type="term" value="F:metal ion transmembrane transporter activity"/>
    <property type="evidence" value="ECO:0007669"/>
    <property type="project" value="InterPro"/>
</dbReference>
<evidence type="ECO:0000313" key="2">
    <source>
        <dbReference type="EMBL" id="KIM94306.1"/>
    </source>
</evidence>
<reference evidence="2 3" key="1">
    <citation type="submission" date="2014-04" db="EMBL/GenBank/DDBJ databases">
        <authorList>
            <consortium name="DOE Joint Genome Institute"/>
            <person name="Kuo A."/>
            <person name="Martino E."/>
            <person name="Perotto S."/>
            <person name="Kohler A."/>
            <person name="Nagy L.G."/>
            <person name="Floudas D."/>
            <person name="Copeland A."/>
            <person name="Barry K.W."/>
            <person name="Cichocki N."/>
            <person name="Veneault-Fourrey C."/>
            <person name="LaButti K."/>
            <person name="Lindquist E.A."/>
            <person name="Lipzen A."/>
            <person name="Lundell T."/>
            <person name="Morin E."/>
            <person name="Murat C."/>
            <person name="Sun H."/>
            <person name="Tunlid A."/>
            <person name="Henrissat B."/>
            <person name="Grigoriev I.V."/>
            <person name="Hibbett D.S."/>
            <person name="Martin F."/>
            <person name="Nordberg H.P."/>
            <person name="Cantor M.N."/>
            <person name="Hua S.X."/>
        </authorList>
    </citation>
    <scope>NUCLEOTIDE SEQUENCE [LARGE SCALE GENOMIC DNA]</scope>
    <source>
        <strain evidence="2 3">Zn</strain>
    </source>
</reference>
<name>A0A0C3GVH7_OIDMZ</name>
<protein>
    <submittedName>
        <fullName evidence="2">Uncharacterized protein</fullName>
    </submittedName>
</protein>
<dbReference type="GO" id="GO:0016020">
    <property type="term" value="C:membrane"/>
    <property type="evidence" value="ECO:0007669"/>
    <property type="project" value="InterPro"/>
</dbReference>
<organism evidence="2 3">
    <name type="scientific">Oidiodendron maius (strain Zn)</name>
    <dbReference type="NCBI Taxonomy" id="913774"/>
    <lineage>
        <taxon>Eukaryota</taxon>
        <taxon>Fungi</taxon>
        <taxon>Dikarya</taxon>
        <taxon>Ascomycota</taxon>
        <taxon>Pezizomycotina</taxon>
        <taxon>Leotiomycetes</taxon>
        <taxon>Leotiomycetes incertae sedis</taxon>
        <taxon>Myxotrichaceae</taxon>
        <taxon>Oidiodendron</taxon>
    </lineage>
</organism>
<dbReference type="AlphaFoldDB" id="A0A0C3GVH7"/>
<gene>
    <name evidence="2" type="ORF">OIDMADRAFT_34876</name>
</gene>
<keyword evidence="1" id="KW-1133">Transmembrane helix</keyword>
<dbReference type="InterPro" id="IPR002523">
    <property type="entry name" value="MgTranspt_CorA/ZnTranspt_ZntB"/>
</dbReference>
<dbReference type="InParanoid" id="A0A0C3GVH7"/>
<feature type="transmembrane region" description="Helical" evidence="1">
    <location>
        <begin position="482"/>
        <end position="506"/>
    </location>
</feature>
<keyword evidence="1" id="KW-0472">Membrane</keyword>
<dbReference type="EMBL" id="KN832890">
    <property type="protein sequence ID" value="KIM94306.1"/>
    <property type="molecule type" value="Genomic_DNA"/>
</dbReference>
<feature type="transmembrane region" description="Helical" evidence="1">
    <location>
        <begin position="451"/>
        <end position="470"/>
    </location>
</feature>
<keyword evidence="1" id="KW-0812">Transmembrane</keyword>
<dbReference type="Proteomes" id="UP000054321">
    <property type="component" value="Unassembled WGS sequence"/>
</dbReference>
<evidence type="ECO:0000256" key="1">
    <source>
        <dbReference type="SAM" id="Phobius"/>
    </source>
</evidence>
<accession>A0A0C3GVH7</accession>
<dbReference type="Pfam" id="PF01544">
    <property type="entry name" value="CorA"/>
    <property type="match status" value="1"/>
</dbReference>
<reference evidence="3" key="2">
    <citation type="submission" date="2015-01" db="EMBL/GenBank/DDBJ databases">
        <title>Evolutionary Origins and Diversification of the Mycorrhizal Mutualists.</title>
        <authorList>
            <consortium name="DOE Joint Genome Institute"/>
            <consortium name="Mycorrhizal Genomics Consortium"/>
            <person name="Kohler A."/>
            <person name="Kuo A."/>
            <person name="Nagy L.G."/>
            <person name="Floudas D."/>
            <person name="Copeland A."/>
            <person name="Barry K.W."/>
            <person name="Cichocki N."/>
            <person name="Veneault-Fourrey C."/>
            <person name="LaButti K."/>
            <person name="Lindquist E.A."/>
            <person name="Lipzen A."/>
            <person name="Lundell T."/>
            <person name="Morin E."/>
            <person name="Murat C."/>
            <person name="Riley R."/>
            <person name="Ohm R."/>
            <person name="Sun H."/>
            <person name="Tunlid A."/>
            <person name="Henrissat B."/>
            <person name="Grigoriev I.V."/>
            <person name="Hibbett D.S."/>
            <person name="Martin F."/>
        </authorList>
    </citation>
    <scope>NUCLEOTIDE SEQUENCE [LARGE SCALE GENOMIC DNA]</scope>
    <source>
        <strain evidence="3">Zn</strain>
    </source>
</reference>
<dbReference type="OrthoDB" id="5428055at2759"/>
<evidence type="ECO:0000313" key="3">
    <source>
        <dbReference type="Proteomes" id="UP000054321"/>
    </source>
</evidence>
<sequence>MSQQLGKTPSPYRTLVHCLAQSSSSYADLESFIGNNEHTSQPRAKITRVTIPQDLSTSPSLQVKNFDGPGHLAHDLQSTRLSDGNCRLFIIENICSETVVLLGEHLNIDPQFFVDHIKNEPWYRIVNVAKRIPALPSSQKLQEFLHIRFIEARALSKFQPEFRSSHVEDVKNEIEMRIENGKELETDSDAKSFMLPDEMTTRIPRKAGKLNPRTRTGENFESVLCTRQAVSVWFSKTETGIILLDPPFKLPFGNLYCRPVEYRSFNPLPSILKDHNDKVAPISNREVLARHLKERFNNNSTLLSAARSDSFLFIGDLYRLIASNWMVINEYVNREMATIEYTLEKEEPTFRDLEVYLKDLYIYRRRITKYYELISEARDQCSRHGQACWSRSSSSITTEHAKDMEGDFGYLLARSQATAQRIEKNINLLASLVAIGAGKQALDENHSVSRLNLLAIVFLPFSTIATILGMQGNYAPGAESFWLFWAVAIPLTAGIFGMSALHGWNAKLLVCRIGRRIARFNF</sequence>
<keyword evidence="3" id="KW-1185">Reference proteome</keyword>